<dbReference type="EMBL" id="BMPI01000037">
    <property type="protein sequence ID" value="GGM55209.1"/>
    <property type="molecule type" value="Genomic_DNA"/>
</dbReference>
<evidence type="ECO:0000256" key="5">
    <source>
        <dbReference type="ARBA" id="ARBA00022729"/>
    </source>
</evidence>
<dbReference type="InterPro" id="IPR006626">
    <property type="entry name" value="PbH1"/>
</dbReference>
<feature type="domain" description="Right handed beta helix" evidence="11">
    <location>
        <begin position="473"/>
        <end position="632"/>
    </location>
</feature>
<keyword evidence="7" id="KW-0456">Lyase</keyword>
<dbReference type="InterPro" id="IPR012334">
    <property type="entry name" value="Pectin_lyas_fold"/>
</dbReference>
<feature type="compositionally biased region" description="Gly residues" evidence="9">
    <location>
        <begin position="713"/>
        <end position="722"/>
    </location>
</feature>
<reference evidence="12" key="2">
    <citation type="submission" date="2020-09" db="EMBL/GenBank/DDBJ databases">
        <authorList>
            <person name="Sun Q."/>
            <person name="Ohkuma M."/>
        </authorList>
    </citation>
    <scope>NUCLEOTIDE SEQUENCE</scope>
    <source>
        <strain evidence="12">JCM 19831</strain>
    </source>
</reference>
<dbReference type="GO" id="GO:0003700">
    <property type="term" value="F:DNA-binding transcription factor activity"/>
    <property type="evidence" value="ECO:0007669"/>
    <property type="project" value="InterPro"/>
</dbReference>
<comment type="caution">
    <text evidence="12">The sequence shown here is derived from an EMBL/GenBank/DDBJ whole genome shotgun (WGS) entry which is preliminary data.</text>
</comment>
<keyword evidence="3" id="KW-0964">Secreted</keyword>
<feature type="region of interest" description="Disordered" evidence="9">
    <location>
        <begin position="688"/>
        <end position="722"/>
    </location>
</feature>
<evidence type="ECO:0008006" key="14">
    <source>
        <dbReference type="Google" id="ProtNLM"/>
    </source>
</evidence>
<dbReference type="InterPro" id="IPR052052">
    <property type="entry name" value="Polysaccharide_Lyase_9"/>
</dbReference>
<dbReference type="Pfam" id="PF13229">
    <property type="entry name" value="Beta_helix"/>
    <property type="match status" value="1"/>
</dbReference>
<dbReference type="Gene3D" id="1.10.1740.10">
    <property type="match status" value="1"/>
</dbReference>
<keyword evidence="5" id="KW-0732">Signal</keyword>
<sequence>MTESRTAPIGGAAGRTVGSTLGSTAEDTAELVRAAQAGDDRALERLAAAFLPLVYNVVGRALDGHADADDLVQETMIQFVRGLPDLREPERFRSWLIAIAYRQVQLHLRNRQRNQRRRQEGPAEVADPRGDFVDRTVTELVLTGQRRELADATRWLDERDRHLLALWWQEASGALTRAELAAALGVGPAHAAVRVQRMRAQLEVARSVVRALRAEPRCAELDAVVRPWHGTADGLWRKRLARHVRGCPDCGAQRAGLVAPERLLRGLAAVPLPLALETLRVTSLGSGAATAPVASTGLLAHLQHAAGTKLAAAGAAVVVAGGGIAFAVYETPLTDGGGPVAAPPPAATATVGAPPSATGPSGAVSAAPSAPAAVPPPGGTGVTFADLYVAPGGSDSGDGTAGRPFATLGRAVAVVRPGQTIALRGGTYRPTAPVTIGTSGDAQHRITLSAYGDEQPVIDAAGIPADKYLVTQRASYWTVQGIEVRNAPSHAWVCFSCRYNTFQRLTMRDNASSGLTLRDPGTVGNQILNSDFAGRSGIGLGIKFGDGEGNVVRGCRMTGASGDGVDLGEFTSPVTLEYNWAYGNGKSGFNLGGGSPPAAAEHKLRHNAAWDNARHGFADDGNPAAMELQNNTAFRNRGAGFNMTSAAAVLRSNVAVGNDTPSNTNAGVRSSRNTWDEGGWDASMFSSTDPAVAQGPRRADGTVTPTDFLRTGNGMGSSMSGG</sequence>
<dbReference type="GO" id="GO:0006352">
    <property type="term" value="P:DNA-templated transcription initiation"/>
    <property type="evidence" value="ECO:0007669"/>
    <property type="project" value="InterPro"/>
</dbReference>
<evidence type="ECO:0000313" key="12">
    <source>
        <dbReference type="EMBL" id="GGM55209.1"/>
    </source>
</evidence>
<dbReference type="PANTHER" id="PTHR40088">
    <property type="entry name" value="PECTATE LYASE (EUROFUNG)"/>
    <property type="match status" value="1"/>
</dbReference>
<dbReference type="Proteomes" id="UP000642070">
    <property type="component" value="Unassembled WGS sequence"/>
</dbReference>
<dbReference type="InterPro" id="IPR013325">
    <property type="entry name" value="RNA_pol_sigma_r2"/>
</dbReference>
<comment type="subcellular location">
    <subcellularLocation>
        <location evidence="2">Secreted</location>
    </subcellularLocation>
</comment>
<evidence type="ECO:0000256" key="6">
    <source>
        <dbReference type="ARBA" id="ARBA00022837"/>
    </source>
</evidence>
<evidence type="ECO:0000256" key="3">
    <source>
        <dbReference type="ARBA" id="ARBA00022525"/>
    </source>
</evidence>
<dbReference type="NCBIfam" id="TIGR02937">
    <property type="entry name" value="sigma70-ECF"/>
    <property type="match status" value="1"/>
</dbReference>
<dbReference type="AlphaFoldDB" id="A0A917X213"/>
<dbReference type="Gene3D" id="2.160.20.10">
    <property type="entry name" value="Single-stranded right-handed beta-helix, Pectin lyase-like"/>
    <property type="match status" value="1"/>
</dbReference>
<evidence type="ECO:0000259" key="11">
    <source>
        <dbReference type="Pfam" id="PF13229"/>
    </source>
</evidence>
<evidence type="ECO:0000256" key="1">
    <source>
        <dbReference type="ARBA" id="ARBA00001913"/>
    </source>
</evidence>
<dbReference type="SMART" id="SM00710">
    <property type="entry name" value="PbH1"/>
    <property type="match status" value="4"/>
</dbReference>
<keyword evidence="13" id="KW-1185">Reference proteome</keyword>
<comment type="similarity">
    <text evidence="8">Belongs to the polysaccharide lyase 9 family.</text>
</comment>
<dbReference type="GO" id="GO:0005576">
    <property type="term" value="C:extracellular region"/>
    <property type="evidence" value="ECO:0007669"/>
    <property type="project" value="UniProtKB-SubCell"/>
</dbReference>
<feature type="region of interest" description="Disordered" evidence="9">
    <location>
        <begin position="339"/>
        <end position="374"/>
    </location>
</feature>
<evidence type="ECO:0000259" key="10">
    <source>
        <dbReference type="Pfam" id="PF04542"/>
    </source>
</evidence>
<evidence type="ECO:0000256" key="2">
    <source>
        <dbReference type="ARBA" id="ARBA00004613"/>
    </source>
</evidence>
<evidence type="ECO:0000256" key="4">
    <source>
        <dbReference type="ARBA" id="ARBA00022723"/>
    </source>
</evidence>
<gene>
    <name evidence="12" type="ORF">GCM10007977_066110</name>
</gene>
<keyword evidence="6" id="KW-0106">Calcium</keyword>
<feature type="region of interest" description="Disordered" evidence="9">
    <location>
        <begin position="1"/>
        <end position="21"/>
    </location>
</feature>
<dbReference type="RefSeq" id="WP_229836040.1">
    <property type="nucleotide sequence ID" value="NZ_BMPI01000037.1"/>
</dbReference>
<evidence type="ECO:0000313" key="13">
    <source>
        <dbReference type="Proteomes" id="UP000642070"/>
    </source>
</evidence>
<dbReference type="InterPro" id="IPR014284">
    <property type="entry name" value="RNA_pol_sigma-70_dom"/>
</dbReference>
<dbReference type="InterPro" id="IPR007627">
    <property type="entry name" value="RNA_pol_sigma70_r2"/>
</dbReference>
<evidence type="ECO:0000256" key="8">
    <source>
        <dbReference type="ARBA" id="ARBA00038263"/>
    </source>
</evidence>
<dbReference type="InterPro" id="IPR011050">
    <property type="entry name" value="Pectin_lyase_fold/virulence"/>
</dbReference>
<dbReference type="PANTHER" id="PTHR40088:SF1">
    <property type="entry name" value="PECTATE LYASE PEL9"/>
    <property type="match status" value="1"/>
</dbReference>
<dbReference type="GO" id="GO:0046872">
    <property type="term" value="F:metal ion binding"/>
    <property type="evidence" value="ECO:0007669"/>
    <property type="project" value="UniProtKB-KW"/>
</dbReference>
<keyword evidence="4" id="KW-0479">Metal-binding</keyword>
<comment type="cofactor">
    <cofactor evidence="1">
        <name>Ca(2+)</name>
        <dbReference type="ChEBI" id="CHEBI:29108"/>
    </cofactor>
</comment>
<dbReference type="InterPro" id="IPR039448">
    <property type="entry name" value="Beta_helix"/>
</dbReference>
<accession>A0A917X213</accession>
<reference evidence="12" key="1">
    <citation type="journal article" date="2014" name="Int. J. Syst. Evol. Microbiol.">
        <title>Complete genome sequence of Corynebacterium casei LMG S-19264T (=DSM 44701T), isolated from a smear-ripened cheese.</title>
        <authorList>
            <consortium name="US DOE Joint Genome Institute (JGI-PGF)"/>
            <person name="Walter F."/>
            <person name="Albersmeier A."/>
            <person name="Kalinowski J."/>
            <person name="Ruckert C."/>
        </authorList>
    </citation>
    <scope>NUCLEOTIDE SEQUENCE</scope>
    <source>
        <strain evidence="12">JCM 19831</strain>
    </source>
</reference>
<evidence type="ECO:0000256" key="9">
    <source>
        <dbReference type="SAM" id="MobiDB-lite"/>
    </source>
</evidence>
<proteinExistence type="inferred from homology"/>
<dbReference type="SUPFAM" id="SSF51126">
    <property type="entry name" value="Pectin lyase-like"/>
    <property type="match status" value="1"/>
</dbReference>
<feature type="compositionally biased region" description="Low complexity" evidence="9">
    <location>
        <begin position="347"/>
        <end position="372"/>
    </location>
</feature>
<organism evidence="12 13">
    <name type="scientific">Dactylosporangium sucinum</name>
    <dbReference type="NCBI Taxonomy" id="1424081"/>
    <lineage>
        <taxon>Bacteria</taxon>
        <taxon>Bacillati</taxon>
        <taxon>Actinomycetota</taxon>
        <taxon>Actinomycetes</taxon>
        <taxon>Micromonosporales</taxon>
        <taxon>Micromonosporaceae</taxon>
        <taxon>Dactylosporangium</taxon>
    </lineage>
</organism>
<dbReference type="Pfam" id="PF04542">
    <property type="entry name" value="Sigma70_r2"/>
    <property type="match status" value="1"/>
</dbReference>
<dbReference type="GO" id="GO:0016837">
    <property type="term" value="F:carbon-oxygen lyase activity, acting on polysaccharides"/>
    <property type="evidence" value="ECO:0007669"/>
    <property type="project" value="TreeGrafter"/>
</dbReference>
<name>A0A917X213_9ACTN</name>
<dbReference type="SUPFAM" id="SSF88946">
    <property type="entry name" value="Sigma2 domain of RNA polymerase sigma factors"/>
    <property type="match status" value="1"/>
</dbReference>
<protein>
    <recommendedName>
        <fullName evidence="14">RNA polymerase ECF-subfamily sigma factor</fullName>
    </recommendedName>
</protein>
<feature type="domain" description="RNA polymerase sigma-70 region 2" evidence="10">
    <location>
        <begin position="47"/>
        <end position="113"/>
    </location>
</feature>
<evidence type="ECO:0000256" key="7">
    <source>
        <dbReference type="ARBA" id="ARBA00023239"/>
    </source>
</evidence>